<dbReference type="OrthoDB" id="9799092at2"/>
<dbReference type="PANTHER" id="PTHR34822">
    <property type="entry name" value="GRPB DOMAIN PROTEIN (AFU_ORTHOLOGUE AFUA_1G01530)"/>
    <property type="match status" value="1"/>
</dbReference>
<evidence type="ECO:0000313" key="1">
    <source>
        <dbReference type="EMBL" id="SCP96805.1"/>
    </source>
</evidence>
<dbReference type="InterPro" id="IPR043519">
    <property type="entry name" value="NT_sf"/>
</dbReference>
<accession>A0A1D3TSJ3</accession>
<name>A0A1D3TSJ3_9FIRM</name>
<gene>
    <name evidence="1" type="ORF">SAMN05421730_100693</name>
</gene>
<sequence length="172" mass="20041">MFIRVVPYDPFWEVEYENESQKISGILKDVLVDIYHIGSTAVKGLHAKSIIDIMPVVTNISLVDKYNEEFVAIGYECMGEFGIEGRRYFRKGGDNRTHQIHIFEQSNHKDINRHIAVRDFLRTHPDIALEYGELKMELANRFPEDIEGYCAGKDAFVKQLEKDALRWWQTVC</sequence>
<dbReference type="Proteomes" id="UP000199315">
    <property type="component" value="Unassembled WGS sequence"/>
</dbReference>
<proteinExistence type="predicted"/>
<dbReference type="InterPro" id="IPR007344">
    <property type="entry name" value="GrpB/CoaE"/>
</dbReference>
<protein>
    <submittedName>
        <fullName evidence="1">GrpB domain, predicted nucleotidyltransferase, UPF0157 family</fullName>
    </submittedName>
</protein>
<dbReference type="AlphaFoldDB" id="A0A1D3TSJ3"/>
<dbReference type="Gene3D" id="3.30.460.10">
    <property type="entry name" value="Beta Polymerase, domain 2"/>
    <property type="match status" value="1"/>
</dbReference>
<evidence type="ECO:0000313" key="2">
    <source>
        <dbReference type="Proteomes" id="UP000199315"/>
    </source>
</evidence>
<dbReference type="PANTHER" id="PTHR34822:SF1">
    <property type="entry name" value="GRPB FAMILY PROTEIN"/>
    <property type="match status" value="1"/>
</dbReference>
<dbReference type="SUPFAM" id="SSF81301">
    <property type="entry name" value="Nucleotidyltransferase"/>
    <property type="match status" value="1"/>
</dbReference>
<organism evidence="1 2">
    <name type="scientific">Anaerobium acetethylicum</name>
    <dbReference type="NCBI Taxonomy" id="1619234"/>
    <lineage>
        <taxon>Bacteria</taxon>
        <taxon>Bacillati</taxon>
        <taxon>Bacillota</taxon>
        <taxon>Clostridia</taxon>
        <taxon>Lachnospirales</taxon>
        <taxon>Lachnospiraceae</taxon>
        <taxon>Anaerobium</taxon>
    </lineage>
</organism>
<dbReference type="GO" id="GO:0016740">
    <property type="term" value="F:transferase activity"/>
    <property type="evidence" value="ECO:0007669"/>
    <property type="project" value="UniProtKB-KW"/>
</dbReference>
<reference evidence="1 2" key="1">
    <citation type="submission" date="2016-09" db="EMBL/GenBank/DDBJ databases">
        <authorList>
            <person name="Capua I."/>
            <person name="De Benedictis P."/>
            <person name="Joannis T."/>
            <person name="Lombin L.H."/>
            <person name="Cattoli G."/>
        </authorList>
    </citation>
    <scope>NUCLEOTIDE SEQUENCE [LARGE SCALE GENOMIC DNA]</scope>
    <source>
        <strain evidence="1 2">GluBS11</strain>
    </source>
</reference>
<dbReference type="EMBL" id="FMKA01000006">
    <property type="protein sequence ID" value="SCP96805.1"/>
    <property type="molecule type" value="Genomic_DNA"/>
</dbReference>
<dbReference type="RefSeq" id="WP_073285207.1">
    <property type="nucleotide sequence ID" value="NZ_FMKA01000006.1"/>
</dbReference>
<keyword evidence="2" id="KW-1185">Reference proteome</keyword>
<keyword evidence="1" id="KW-0808">Transferase</keyword>
<dbReference type="Pfam" id="PF04229">
    <property type="entry name" value="GrpB"/>
    <property type="match status" value="1"/>
</dbReference>
<dbReference type="STRING" id="1619234.SAMN05421730_100693"/>